<evidence type="ECO:0000256" key="1">
    <source>
        <dbReference type="SAM" id="Phobius"/>
    </source>
</evidence>
<sequence length="67" mass="7295">MRCCGTAASLRPDTMKERVLATFSFPLLLTASTFSDLLKSNSQIVSYFPGHFALFASPCIVYALTSV</sequence>
<dbReference type="HOGENOM" id="CLU_2813341_0_0_1"/>
<proteinExistence type="predicted"/>
<evidence type="ECO:0000313" key="3">
    <source>
        <dbReference type="Proteomes" id="UP000054018"/>
    </source>
</evidence>
<keyword evidence="3" id="KW-1185">Reference proteome</keyword>
<gene>
    <name evidence="2" type="ORF">PISMIDRAFT_214869</name>
</gene>
<protein>
    <submittedName>
        <fullName evidence="2">Uncharacterized protein</fullName>
    </submittedName>
</protein>
<keyword evidence="1" id="KW-0472">Membrane</keyword>
<reference evidence="3" key="2">
    <citation type="submission" date="2015-01" db="EMBL/GenBank/DDBJ databases">
        <title>Evolutionary Origins and Diversification of the Mycorrhizal Mutualists.</title>
        <authorList>
            <consortium name="DOE Joint Genome Institute"/>
            <consortium name="Mycorrhizal Genomics Consortium"/>
            <person name="Kohler A."/>
            <person name="Kuo A."/>
            <person name="Nagy L.G."/>
            <person name="Floudas D."/>
            <person name="Copeland A."/>
            <person name="Barry K.W."/>
            <person name="Cichocki N."/>
            <person name="Veneault-Fourrey C."/>
            <person name="LaButti K."/>
            <person name="Lindquist E.A."/>
            <person name="Lipzen A."/>
            <person name="Lundell T."/>
            <person name="Morin E."/>
            <person name="Murat C."/>
            <person name="Riley R."/>
            <person name="Ohm R."/>
            <person name="Sun H."/>
            <person name="Tunlid A."/>
            <person name="Henrissat B."/>
            <person name="Grigoriev I.V."/>
            <person name="Hibbett D.S."/>
            <person name="Martin F."/>
        </authorList>
    </citation>
    <scope>NUCLEOTIDE SEQUENCE [LARGE SCALE GENOMIC DNA]</scope>
    <source>
        <strain evidence="3">441</strain>
    </source>
</reference>
<keyword evidence="1" id="KW-1133">Transmembrane helix</keyword>
<dbReference type="EMBL" id="KN833823">
    <property type="protein sequence ID" value="KIK17627.1"/>
    <property type="molecule type" value="Genomic_DNA"/>
</dbReference>
<dbReference type="AlphaFoldDB" id="A0A0C9Z5B4"/>
<organism evidence="2 3">
    <name type="scientific">Pisolithus microcarpus 441</name>
    <dbReference type="NCBI Taxonomy" id="765257"/>
    <lineage>
        <taxon>Eukaryota</taxon>
        <taxon>Fungi</taxon>
        <taxon>Dikarya</taxon>
        <taxon>Basidiomycota</taxon>
        <taxon>Agaricomycotina</taxon>
        <taxon>Agaricomycetes</taxon>
        <taxon>Agaricomycetidae</taxon>
        <taxon>Boletales</taxon>
        <taxon>Sclerodermatineae</taxon>
        <taxon>Pisolithaceae</taxon>
        <taxon>Pisolithus</taxon>
    </lineage>
</organism>
<feature type="transmembrane region" description="Helical" evidence="1">
    <location>
        <begin position="45"/>
        <end position="64"/>
    </location>
</feature>
<accession>A0A0C9Z5B4</accession>
<evidence type="ECO:0000313" key="2">
    <source>
        <dbReference type="EMBL" id="KIK17627.1"/>
    </source>
</evidence>
<dbReference type="Proteomes" id="UP000054018">
    <property type="component" value="Unassembled WGS sequence"/>
</dbReference>
<keyword evidence="1" id="KW-0812">Transmembrane</keyword>
<name>A0A0C9Z5B4_9AGAM</name>
<reference evidence="2 3" key="1">
    <citation type="submission" date="2014-04" db="EMBL/GenBank/DDBJ databases">
        <authorList>
            <consortium name="DOE Joint Genome Institute"/>
            <person name="Kuo A."/>
            <person name="Kohler A."/>
            <person name="Costa M.D."/>
            <person name="Nagy L.G."/>
            <person name="Floudas D."/>
            <person name="Copeland A."/>
            <person name="Barry K.W."/>
            <person name="Cichocki N."/>
            <person name="Veneault-Fourrey C."/>
            <person name="LaButti K."/>
            <person name="Lindquist E.A."/>
            <person name="Lipzen A."/>
            <person name="Lundell T."/>
            <person name="Morin E."/>
            <person name="Murat C."/>
            <person name="Sun H."/>
            <person name="Tunlid A."/>
            <person name="Henrissat B."/>
            <person name="Grigoriev I.V."/>
            <person name="Hibbett D.S."/>
            <person name="Martin F."/>
            <person name="Nordberg H.P."/>
            <person name="Cantor M.N."/>
            <person name="Hua S.X."/>
        </authorList>
    </citation>
    <scope>NUCLEOTIDE SEQUENCE [LARGE SCALE GENOMIC DNA]</scope>
    <source>
        <strain evidence="2 3">441</strain>
    </source>
</reference>